<comment type="caution">
    <text evidence="2">The sequence shown here is derived from an EMBL/GenBank/DDBJ whole genome shotgun (WGS) entry which is preliminary data.</text>
</comment>
<dbReference type="OrthoDB" id="4334035at2759"/>
<accession>A0A1V6TI85</accession>
<gene>
    <name evidence="2" type="ORF">PENFLA_c007G09249</name>
</gene>
<dbReference type="EMBL" id="MLQL01000007">
    <property type="protein sequence ID" value="OQE26102.1"/>
    <property type="molecule type" value="Genomic_DNA"/>
</dbReference>
<name>A0A1V6TI85_9EURO</name>
<sequence>MGIISTLTRCMRKARLSKRLSTTSTQLHDEDSNDLIKTTSETASLIRTSMDSTSTMVHHSVHKPVLPCESPANRMQIRTDNGNMRTLFDDDGTANQMDRPILKLDCRSPVDAPRKVLQGPLEVGRDGSLNKATENKAAWDKATEDAGGYRGKNTSGCSSATTAQNGVEPGKGVSEKKDKRSMSALLKRHCGLNIPRSSISIKTPRSVQWPRGLDSAGFTEEEGLVDKRDEKWVDVSLNEKKRNSVWGGVGLGRLW</sequence>
<protein>
    <submittedName>
        <fullName evidence="2">Uncharacterized protein</fullName>
    </submittedName>
</protein>
<keyword evidence="3" id="KW-1185">Reference proteome</keyword>
<proteinExistence type="predicted"/>
<reference evidence="3" key="1">
    <citation type="journal article" date="2017" name="Nat. Microbiol.">
        <title>Global analysis of biosynthetic gene clusters reveals vast potential of secondary metabolite production in Penicillium species.</title>
        <authorList>
            <person name="Nielsen J.C."/>
            <person name="Grijseels S."/>
            <person name="Prigent S."/>
            <person name="Ji B."/>
            <person name="Dainat J."/>
            <person name="Nielsen K.F."/>
            <person name="Frisvad J.C."/>
            <person name="Workman M."/>
            <person name="Nielsen J."/>
        </authorList>
    </citation>
    <scope>NUCLEOTIDE SEQUENCE [LARGE SCALE GENOMIC DNA]</scope>
    <source>
        <strain evidence="3">IBT 14082</strain>
    </source>
</reference>
<evidence type="ECO:0000256" key="1">
    <source>
        <dbReference type="SAM" id="MobiDB-lite"/>
    </source>
</evidence>
<evidence type="ECO:0000313" key="3">
    <source>
        <dbReference type="Proteomes" id="UP000191342"/>
    </source>
</evidence>
<evidence type="ECO:0000313" key="2">
    <source>
        <dbReference type="EMBL" id="OQE26102.1"/>
    </source>
</evidence>
<dbReference type="AlphaFoldDB" id="A0A1V6TI85"/>
<dbReference type="Proteomes" id="UP000191342">
    <property type="component" value="Unassembled WGS sequence"/>
</dbReference>
<feature type="compositionally biased region" description="Polar residues" evidence="1">
    <location>
        <begin position="152"/>
        <end position="165"/>
    </location>
</feature>
<organism evidence="2 3">
    <name type="scientific">Penicillium flavigenum</name>
    <dbReference type="NCBI Taxonomy" id="254877"/>
    <lineage>
        <taxon>Eukaryota</taxon>
        <taxon>Fungi</taxon>
        <taxon>Dikarya</taxon>
        <taxon>Ascomycota</taxon>
        <taxon>Pezizomycotina</taxon>
        <taxon>Eurotiomycetes</taxon>
        <taxon>Eurotiomycetidae</taxon>
        <taxon>Eurotiales</taxon>
        <taxon>Aspergillaceae</taxon>
        <taxon>Penicillium</taxon>
    </lineage>
</organism>
<feature type="region of interest" description="Disordered" evidence="1">
    <location>
        <begin position="145"/>
        <end position="179"/>
    </location>
</feature>